<dbReference type="EMBL" id="QFWT01000010">
    <property type="protein sequence ID" value="PWI32182.1"/>
    <property type="molecule type" value="Genomic_DNA"/>
</dbReference>
<dbReference type="GO" id="GO:0003700">
    <property type="term" value="F:DNA-binding transcription factor activity"/>
    <property type="evidence" value="ECO:0007669"/>
    <property type="project" value="InterPro"/>
</dbReference>
<dbReference type="InterPro" id="IPR020449">
    <property type="entry name" value="Tscrpt_reg_AraC-type_HTH"/>
</dbReference>
<feature type="domain" description="HTH araC/xylS-type" evidence="5">
    <location>
        <begin position="195"/>
        <end position="293"/>
    </location>
</feature>
<dbReference type="InterPro" id="IPR003313">
    <property type="entry name" value="AraC-bd"/>
</dbReference>
<sequence>MFGNNENLFESVIDDFIAPTEWKDSVYLSDACKERFLTMSDIPELEGGGLFHVAGLSELYDGYRVERNGVDVHTLLFTLSGEGVLTTPTSQTQIGPNTLTILPAGTCFRFEIKDPKVEWKMVWMLLPDDENWGDIGGMGQVIVPFYQCELIWSLMALLHNEINGRVSYRKLLISELLTLLTGVETKPINSTMRVQTVFNEIESRLQQPWTVKCIAEKCFLSEEQLNRVSKTLFGCSPRSKLISLRMEKAVDLLKYQDWTITMISHRLGYKDPYNFTHRFRRFYGCSPREYRKRLQRE</sequence>
<keyword evidence="7" id="KW-1185">Reference proteome</keyword>
<keyword evidence="2" id="KW-0238">DNA-binding</keyword>
<evidence type="ECO:0000259" key="5">
    <source>
        <dbReference type="PROSITE" id="PS01124"/>
    </source>
</evidence>
<organism evidence="6 7">
    <name type="scientific">Vibrio albus</name>
    <dbReference type="NCBI Taxonomy" id="2200953"/>
    <lineage>
        <taxon>Bacteria</taxon>
        <taxon>Pseudomonadati</taxon>
        <taxon>Pseudomonadota</taxon>
        <taxon>Gammaproteobacteria</taxon>
        <taxon>Vibrionales</taxon>
        <taxon>Vibrionaceae</taxon>
        <taxon>Vibrio</taxon>
    </lineage>
</organism>
<dbReference type="Proteomes" id="UP000245362">
    <property type="component" value="Unassembled WGS sequence"/>
</dbReference>
<dbReference type="InterPro" id="IPR018062">
    <property type="entry name" value="HTH_AraC-typ_CS"/>
</dbReference>
<evidence type="ECO:0000313" key="6">
    <source>
        <dbReference type="EMBL" id="PWI32182.1"/>
    </source>
</evidence>
<protein>
    <submittedName>
        <fullName evidence="6">AraC family transcriptional regulator</fullName>
    </submittedName>
</protein>
<accession>A0A2U3B5Y5</accession>
<keyword evidence="3" id="KW-0010">Activator</keyword>
<dbReference type="Gene3D" id="2.60.120.280">
    <property type="entry name" value="Regulatory protein AraC"/>
    <property type="match status" value="1"/>
</dbReference>
<dbReference type="PROSITE" id="PS00041">
    <property type="entry name" value="HTH_ARAC_FAMILY_1"/>
    <property type="match status" value="1"/>
</dbReference>
<evidence type="ECO:0000313" key="7">
    <source>
        <dbReference type="Proteomes" id="UP000245362"/>
    </source>
</evidence>
<evidence type="ECO:0000256" key="4">
    <source>
        <dbReference type="ARBA" id="ARBA00023163"/>
    </source>
</evidence>
<dbReference type="PRINTS" id="PR00032">
    <property type="entry name" value="HTHARAC"/>
</dbReference>
<dbReference type="Pfam" id="PF12833">
    <property type="entry name" value="HTH_18"/>
    <property type="match status" value="1"/>
</dbReference>
<dbReference type="OrthoDB" id="9803764at2"/>
<dbReference type="InterPro" id="IPR009057">
    <property type="entry name" value="Homeodomain-like_sf"/>
</dbReference>
<dbReference type="PANTHER" id="PTHR43280">
    <property type="entry name" value="ARAC-FAMILY TRANSCRIPTIONAL REGULATOR"/>
    <property type="match status" value="1"/>
</dbReference>
<comment type="caution">
    <text evidence="6">The sequence shown here is derived from an EMBL/GenBank/DDBJ whole genome shotgun (WGS) entry which is preliminary data.</text>
</comment>
<dbReference type="Gene3D" id="1.10.10.60">
    <property type="entry name" value="Homeodomain-like"/>
    <property type="match status" value="1"/>
</dbReference>
<dbReference type="InterPro" id="IPR037923">
    <property type="entry name" value="HTH-like"/>
</dbReference>
<gene>
    <name evidence="6" type="ORF">DI392_16000</name>
</gene>
<dbReference type="PROSITE" id="PS01124">
    <property type="entry name" value="HTH_ARAC_FAMILY_2"/>
    <property type="match status" value="1"/>
</dbReference>
<reference evidence="6 7" key="1">
    <citation type="submission" date="2018-05" db="EMBL/GenBank/DDBJ databases">
        <title>Vibrio limimaris sp. nov., isolated from marine sediment.</title>
        <authorList>
            <person name="Li C.-M."/>
        </authorList>
    </citation>
    <scope>NUCLEOTIDE SEQUENCE [LARGE SCALE GENOMIC DNA]</scope>
    <source>
        <strain evidence="6 7">E4404</strain>
    </source>
</reference>
<dbReference type="SUPFAM" id="SSF46689">
    <property type="entry name" value="Homeodomain-like"/>
    <property type="match status" value="1"/>
</dbReference>
<dbReference type="Pfam" id="PF02311">
    <property type="entry name" value="AraC_binding"/>
    <property type="match status" value="1"/>
</dbReference>
<keyword evidence="1" id="KW-0805">Transcription regulation</keyword>
<dbReference type="SUPFAM" id="SSF51215">
    <property type="entry name" value="Regulatory protein AraC"/>
    <property type="match status" value="1"/>
</dbReference>
<evidence type="ECO:0000256" key="2">
    <source>
        <dbReference type="ARBA" id="ARBA00023125"/>
    </source>
</evidence>
<evidence type="ECO:0000256" key="1">
    <source>
        <dbReference type="ARBA" id="ARBA00023015"/>
    </source>
</evidence>
<dbReference type="SMART" id="SM00342">
    <property type="entry name" value="HTH_ARAC"/>
    <property type="match status" value="1"/>
</dbReference>
<dbReference type="AlphaFoldDB" id="A0A2U3B5Y5"/>
<evidence type="ECO:0000256" key="3">
    <source>
        <dbReference type="ARBA" id="ARBA00023159"/>
    </source>
</evidence>
<dbReference type="PANTHER" id="PTHR43280:SF2">
    <property type="entry name" value="HTH-TYPE TRANSCRIPTIONAL REGULATOR EXSA"/>
    <property type="match status" value="1"/>
</dbReference>
<proteinExistence type="predicted"/>
<name>A0A2U3B5Y5_9VIBR</name>
<dbReference type="GO" id="GO:0043565">
    <property type="term" value="F:sequence-specific DNA binding"/>
    <property type="evidence" value="ECO:0007669"/>
    <property type="project" value="InterPro"/>
</dbReference>
<dbReference type="InterPro" id="IPR018060">
    <property type="entry name" value="HTH_AraC"/>
</dbReference>
<keyword evidence="4" id="KW-0804">Transcription</keyword>
<dbReference type="RefSeq" id="WP_109320870.1">
    <property type="nucleotide sequence ID" value="NZ_QFWT01000010.1"/>
</dbReference>